<feature type="chain" id="PRO_5020031665" evidence="1">
    <location>
        <begin position="24"/>
        <end position="75"/>
    </location>
</feature>
<dbReference type="AlphaFoldDB" id="A0A4D5RXV6"/>
<organism evidence="2">
    <name type="scientific">Ixodes scapularis</name>
    <name type="common">Black-legged tick</name>
    <name type="synonym">Deer tick</name>
    <dbReference type="NCBI Taxonomy" id="6945"/>
    <lineage>
        <taxon>Eukaryota</taxon>
        <taxon>Metazoa</taxon>
        <taxon>Ecdysozoa</taxon>
        <taxon>Arthropoda</taxon>
        <taxon>Chelicerata</taxon>
        <taxon>Arachnida</taxon>
        <taxon>Acari</taxon>
        <taxon>Parasitiformes</taxon>
        <taxon>Ixodida</taxon>
        <taxon>Ixodoidea</taxon>
        <taxon>Ixodidae</taxon>
        <taxon>Ixodinae</taxon>
        <taxon>Ixodes</taxon>
    </lineage>
</organism>
<name>A0A4D5RXV6_IXOSC</name>
<dbReference type="EMBL" id="GHJT01007898">
    <property type="protein sequence ID" value="MOY41869.1"/>
    <property type="molecule type" value="Transcribed_RNA"/>
</dbReference>
<sequence>MACFKLPLRFLFSMVLTFNLIQSTSDLINSVDSLNAVPHIQDLYAFCTKSSQAQDSGEYTKTPRAYILQISINVE</sequence>
<evidence type="ECO:0000256" key="1">
    <source>
        <dbReference type="SAM" id="SignalP"/>
    </source>
</evidence>
<keyword evidence="1" id="KW-0732">Signal</keyword>
<reference evidence="2" key="1">
    <citation type="submission" date="2019-04" db="EMBL/GenBank/DDBJ databases">
        <title>An insight into the mialome of Ixodes scapularis.</title>
        <authorList>
            <person name="Ribeiro J.M."/>
            <person name="Mather T.N."/>
            <person name="Karim S."/>
        </authorList>
    </citation>
    <scope>NUCLEOTIDE SEQUENCE</scope>
</reference>
<protein>
    <submittedName>
        <fullName evidence="2">Putative secreted protein</fullName>
    </submittedName>
</protein>
<evidence type="ECO:0000313" key="2">
    <source>
        <dbReference type="EMBL" id="MOY41869.1"/>
    </source>
</evidence>
<feature type="signal peptide" evidence="1">
    <location>
        <begin position="1"/>
        <end position="23"/>
    </location>
</feature>
<proteinExistence type="predicted"/>
<accession>A0A4D5RXV6</accession>